<dbReference type="EMBL" id="JAFITR010000003">
    <property type="protein sequence ID" value="MBN4066512.1"/>
    <property type="molecule type" value="Genomic_DNA"/>
</dbReference>
<keyword evidence="2 3" id="KW-0413">Isomerase</keyword>
<dbReference type="PANTHER" id="PTHR43475">
    <property type="entry name" value="METHYLTHIORIBOSE-1-PHOSPHATE ISOMERASE"/>
    <property type="match status" value="1"/>
</dbReference>
<dbReference type="Pfam" id="PF01008">
    <property type="entry name" value="IF-2B"/>
    <property type="match status" value="1"/>
</dbReference>
<name>A0ABS3APE3_9BACT</name>
<dbReference type="PANTHER" id="PTHR43475:SF1">
    <property type="entry name" value="METHYLTHIORIBOSE-1-PHOSPHATE ISOMERASE"/>
    <property type="match status" value="1"/>
</dbReference>
<sequence>MKLFSSLALKYDGTTLLVLDQRKLPREESWLKCHTPEEMSCYIKQLSVRGAPLIGIAAATALALYAEGGASDDNITRAARQLKSARPTAVNLAYAIDKLMEDFPLCTKEGITRRADEIIAEEYAMSCNMSGHGAALIASNETILTHCNTGGLVTNGPGTALGAVIEAHRQGKKVQVYVDETRPLLQGGRLTTWELEKEGIPYTLICDNMAASLMAKGVITRVMVGADRIAINGDFANKIGTYSVAVNAHYHNVPFHIVAPVSTIDFQCANGQEIPIEERAAGEVRGASGCFGTIEWSPENAPVYNPSFDVTPACLVTSHVLDSGVYTQKEVKEHSLKTLCQRQQAEV</sequence>
<gene>
    <name evidence="3" type="primary">mtnA</name>
    <name evidence="3" type="ORF">JYU14_00300</name>
</gene>
<dbReference type="Proteomes" id="UP000722121">
    <property type="component" value="Unassembled WGS sequence"/>
</dbReference>
<dbReference type="EC" id="5.3.1.23" evidence="3"/>
<dbReference type="InterPro" id="IPR011559">
    <property type="entry name" value="Initiation_fac_2B_a/b/d"/>
</dbReference>
<dbReference type="InterPro" id="IPR027363">
    <property type="entry name" value="M1Pi_N"/>
</dbReference>
<proteinExistence type="inferred from homology"/>
<evidence type="ECO:0000256" key="2">
    <source>
        <dbReference type="ARBA" id="ARBA00023235"/>
    </source>
</evidence>
<evidence type="ECO:0000313" key="3">
    <source>
        <dbReference type="EMBL" id="MBN4066512.1"/>
    </source>
</evidence>
<dbReference type="GO" id="GO:0046523">
    <property type="term" value="F:S-methyl-5-thioribose-1-phosphate isomerase activity"/>
    <property type="evidence" value="ECO:0007669"/>
    <property type="project" value="UniProtKB-EC"/>
</dbReference>
<dbReference type="SUPFAM" id="SSF100950">
    <property type="entry name" value="NagB/RpiA/CoA transferase-like"/>
    <property type="match status" value="1"/>
</dbReference>
<dbReference type="Gene3D" id="1.20.120.420">
    <property type="entry name" value="translation initiation factor eif-2b, domain 1"/>
    <property type="match status" value="1"/>
</dbReference>
<dbReference type="InterPro" id="IPR005251">
    <property type="entry name" value="IF-M1Pi"/>
</dbReference>
<accession>A0ABS3APE3</accession>
<organism evidence="3 4">
    <name type="scientific">Simkania negevensis</name>
    <dbReference type="NCBI Taxonomy" id="83561"/>
    <lineage>
        <taxon>Bacteria</taxon>
        <taxon>Pseudomonadati</taxon>
        <taxon>Chlamydiota</taxon>
        <taxon>Chlamydiia</taxon>
        <taxon>Parachlamydiales</taxon>
        <taxon>Simkaniaceae</taxon>
        <taxon>Simkania</taxon>
    </lineage>
</organism>
<dbReference type="InterPro" id="IPR037171">
    <property type="entry name" value="NagB/RpiA_transferase-like"/>
</dbReference>
<reference evidence="3 4" key="1">
    <citation type="submission" date="2021-02" db="EMBL/GenBank/DDBJ databases">
        <title>Activity-based single-cell genomes from oceanic crustal fluid captures similar information to metagenomic and metatranscriptomic surveys with orders of magnitude less sampling.</title>
        <authorList>
            <person name="D'Angelo T.S."/>
            <person name="Orcutt B.N."/>
        </authorList>
    </citation>
    <scope>NUCLEOTIDE SEQUENCE [LARGE SCALE GENOMIC DNA]</scope>
    <source>
        <strain evidence="3">AH-315-G07</strain>
    </source>
</reference>
<keyword evidence="4" id="KW-1185">Reference proteome</keyword>
<evidence type="ECO:0000256" key="1">
    <source>
        <dbReference type="ARBA" id="ARBA00009117"/>
    </source>
</evidence>
<comment type="caution">
    <text evidence="3">The sequence shown here is derived from an EMBL/GenBank/DDBJ whole genome shotgun (WGS) entry which is preliminary data.</text>
</comment>
<protein>
    <submittedName>
        <fullName evidence="3">S-methyl-5-thioribose-1-phosphate isomerase</fullName>
        <ecNumber evidence="3">5.3.1.23</ecNumber>
    </submittedName>
</protein>
<dbReference type="NCBIfam" id="TIGR00512">
    <property type="entry name" value="salvage_mtnA"/>
    <property type="match status" value="1"/>
</dbReference>
<comment type="similarity">
    <text evidence="1">Belongs to the eIF-2B alpha/beta/delta subunits family. MtnA subfamily.</text>
</comment>
<dbReference type="Gene3D" id="3.40.50.10470">
    <property type="entry name" value="Translation initiation factor eif-2b, domain 2"/>
    <property type="match status" value="1"/>
</dbReference>
<dbReference type="NCBIfam" id="NF004326">
    <property type="entry name" value="PRK05720.1"/>
    <property type="match status" value="1"/>
</dbReference>
<evidence type="ECO:0000313" key="4">
    <source>
        <dbReference type="Proteomes" id="UP000722121"/>
    </source>
</evidence>
<dbReference type="InterPro" id="IPR000649">
    <property type="entry name" value="IF-2B-related"/>
</dbReference>
<dbReference type="InterPro" id="IPR042529">
    <property type="entry name" value="IF_2B-like_C"/>
</dbReference>
<dbReference type="NCBIfam" id="TIGR00524">
    <property type="entry name" value="eIF-2B_rel"/>
    <property type="match status" value="1"/>
</dbReference>